<feature type="region of interest" description="Disordered" evidence="1">
    <location>
        <begin position="1"/>
        <end position="27"/>
    </location>
</feature>
<dbReference type="RefSeq" id="WP_066088045.1">
    <property type="nucleotide sequence ID" value="NZ_CP017476.1"/>
</dbReference>
<sequence>MKTNFKNQNGCVQQHEQGALPKPEGKENRVSRLYAGRGGPLLAWLVDEARIRDIGMQNLARQLGVSYGYIAQLRSGHREVTHISQGFAEACGRFLGVPTIMVKVLAGAISIRDFAFPNEPEEVFVERAYRRMLLDPKAKEFFPRDPGMLSVEAKTALLRLYAESSGNDVFGWRELPEMVRWLQRATMVHIDSELAVLP</sequence>
<evidence type="ECO:0000313" key="3">
    <source>
        <dbReference type="EMBL" id="OAD42700.1"/>
    </source>
</evidence>
<accession>A0A163CJ72</accession>
<dbReference type="EMBL" id="CP017476">
    <property type="protein sequence ID" value="AOW13154.1"/>
    <property type="molecule type" value="Genomic_DNA"/>
</dbReference>
<name>A0A163CJ72_9BURK</name>
<dbReference type="Proteomes" id="UP000185680">
    <property type="component" value="Chromosome"/>
</dbReference>
<protein>
    <recommendedName>
        <fullName evidence="6">HTH cro/C1-type domain-containing protein</fullName>
    </recommendedName>
</protein>
<evidence type="ECO:0000313" key="4">
    <source>
        <dbReference type="Proteomes" id="UP000185657"/>
    </source>
</evidence>
<dbReference type="OrthoDB" id="9153345at2"/>
<reference evidence="3 4" key="1">
    <citation type="submission" date="2016-02" db="EMBL/GenBank/DDBJ databases">
        <title>Draft genome sequence of Hydrogenophaga sp. LPB0072.</title>
        <authorList>
            <person name="Shin S.-K."/>
            <person name="Yi H."/>
        </authorList>
    </citation>
    <scope>NUCLEOTIDE SEQUENCE [LARGE SCALE GENOMIC DNA]</scope>
    <source>
        <strain evidence="3 4">LPB0072</strain>
    </source>
</reference>
<gene>
    <name evidence="2" type="ORF">LPB072_10105</name>
    <name evidence="3" type="ORF">LPB72_07265</name>
</gene>
<evidence type="ECO:0000313" key="2">
    <source>
        <dbReference type="EMBL" id="AOW13154.1"/>
    </source>
</evidence>
<evidence type="ECO:0000256" key="1">
    <source>
        <dbReference type="SAM" id="MobiDB-lite"/>
    </source>
</evidence>
<organism evidence="2 5">
    <name type="scientific">Hydrogenophaga crassostreae</name>
    <dbReference type="NCBI Taxonomy" id="1763535"/>
    <lineage>
        <taxon>Bacteria</taxon>
        <taxon>Pseudomonadati</taxon>
        <taxon>Pseudomonadota</taxon>
        <taxon>Betaproteobacteria</taxon>
        <taxon>Burkholderiales</taxon>
        <taxon>Comamonadaceae</taxon>
        <taxon>Hydrogenophaga</taxon>
    </lineage>
</organism>
<dbReference type="KEGG" id="hyl:LPB072_10105"/>
<evidence type="ECO:0008006" key="6">
    <source>
        <dbReference type="Google" id="ProtNLM"/>
    </source>
</evidence>
<reference evidence="2 5" key="2">
    <citation type="submission" date="2016-10" db="EMBL/GenBank/DDBJ databases">
        <title>Hydorgenophaga sp. LPB0072 isolated from gastropod.</title>
        <authorList>
            <person name="Kim E."/>
            <person name="Yi H."/>
        </authorList>
    </citation>
    <scope>NUCLEOTIDE SEQUENCE [LARGE SCALE GENOMIC DNA]</scope>
    <source>
        <strain evidence="2 5">LPB0072</strain>
    </source>
</reference>
<evidence type="ECO:0000313" key="5">
    <source>
        <dbReference type="Proteomes" id="UP000185680"/>
    </source>
</evidence>
<dbReference type="EMBL" id="LVWD01000007">
    <property type="protein sequence ID" value="OAD42700.1"/>
    <property type="molecule type" value="Genomic_DNA"/>
</dbReference>
<feature type="compositionally biased region" description="Polar residues" evidence="1">
    <location>
        <begin position="1"/>
        <end position="16"/>
    </location>
</feature>
<dbReference type="AlphaFoldDB" id="A0A163CJ72"/>
<dbReference type="Proteomes" id="UP000185657">
    <property type="component" value="Unassembled WGS sequence"/>
</dbReference>
<proteinExistence type="predicted"/>
<keyword evidence="4" id="KW-1185">Reference proteome</keyword>